<dbReference type="InterPro" id="IPR051448">
    <property type="entry name" value="CdaR-like_regulators"/>
</dbReference>
<comment type="caution">
    <text evidence="6">The sequence shown here is derived from an EMBL/GenBank/DDBJ whole genome shotgun (WGS) entry which is preliminary data.</text>
</comment>
<protein>
    <submittedName>
        <fullName evidence="6">Purine catabolism regulator</fullName>
    </submittedName>
</protein>
<keyword evidence="7" id="KW-1185">Reference proteome</keyword>
<reference evidence="6 7" key="1">
    <citation type="submission" date="2020-08" db="EMBL/GenBank/DDBJ databases">
        <title>Genomic Encyclopedia of Type Strains, Phase III (KMG-III): the genomes of soil and plant-associated and newly described type strains.</title>
        <authorList>
            <person name="Whitman W."/>
        </authorList>
    </citation>
    <scope>NUCLEOTIDE SEQUENCE [LARGE SCALE GENOMIC DNA]</scope>
    <source>
        <strain evidence="6 7">CECT 8305</strain>
    </source>
</reference>
<dbReference type="AlphaFoldDB" id="A0A7W9Q9V3"/>
<evidence type="ECO:0000259" key="3">
    <source>
        <dbReference type="Pfam" id="PF07905"/>
    </source>
</evidence>
<dbReference type="PANTHER" id="PTHR33744">
    <property type="entry name" value="CARBOHYDRATE DIACID REGULATOR"/>
    <property type="match status" value="1"/>
</dbReference>
<dbReference type="Pfam" id="PF07905">
    <property type="entry name" value="PucR"/>
    <property type="match status" value="1"/>
</dbReference>
<dbReference type="InterPro" id="IPR025736">
    <property type="entry name" value="PucR_C-HTH_dom"/>
</dbReference>
<dbReference type="Gene3D" id="1.10.10.2840">
    <property type="entry name" value="PucR C-terminal helix-turn-helix domain"/>
    <property type="match status" value="1"/>
</dbReference>
<comment type="similarity">
    <text evidence="1">Belongs to the CdaR family.</text>
</comment>
<name>A0A7W9Q9V3_9ACTN</name>
<organism evidence="6 7">
    <name type="scientific">Streptomyces zagrosensis</name>
    <dbReference type="NCBI Taxonomy" id="1042984"/>
    <lineage>
        <taxon>Bacteria</taxon>
        <taxon>Bacillati</taxon>
        <taxon>Actinomycetota</taxon>
        <taxon>Actinomycetes</taxon>
        <taxon>Kitasatosporales</taxon>
        <taxon>Streptomycetaceae</taxon>
        <taxon>Streptomyces</taxon>
    </lineage>
</organism>
<dbReference type="Pfam" id="PF17853">
    <property type="entry name" value="GGDEF_2"/>
    <property type="match status" value="1"/>
</dbReference>
<evidence type="ECO:0000259" key="4">
    <source>
        <dbReference type="Pfam" id="PF13556"/>
    </source>
</evidence>
<dbReference type="EMBL" id="JACHJL010000006">
    <property type="protein sequence ID" value="MBB5936039.1"/>
    <property type="molecule type" value="Genomic_DNA"/>
</dbReference>
<feature type="domain" description="CdaR GGDEF-like" evidence="5">
    <location>
        <begin position="416"/>
        <end position="518"/>
    </location>
</feature>
<feature type="domain" description="PucR C-terminal helix-turn-helix" evidence="4">
    <location>
        <begin position="568"/>
        <end position="626"/>
    </location>
</feature>
<feature type="domain" description="Purine catabolism PurC-like" evidence="3">
    <location>
        <begin position="9"/>
        <end position="126"/>
    </location>
</feature>
<dbReference type="RefSeq" id="WP_184572658.1">
    <property type="nucleotide sequence ID" value="NZ_JACHJL010000006.1"/>
</dbReference>
<feature type="region of interest" description="Disordered" evidence="2">
    <location>
        <begin position="325"/>
        <end position="407"/>
    </location>
</feature>
<dbReference type="Pfam" id="PF13556">
    <property type="entry name" value="HTH_30"/>
    <property type="match status" value="1"/>
</dbReference>
<proteinExistence type="inferred from homology"/>
<feature type="compositionally biased region" description="Basic and acidic residues" evidence="2">
    <location>
        <begin position="471"/>
        <end position="486"/>
    </location>
</feature>
<dbReference type="InterPro" id="IPR041522">
    <property type="entry name" value="CdaR_GGDEF"/>
</dbReference>
<feature type="region of interest" description="Disordered" evidence="2">
    <location>
        <begin position="471"/>
        <end position="490"/>
    </location>
</feature>
<sequence>MPPTLASLVHHSTLKLTVLAGEDRLDAPVRWAHVSELPDPVPYMDGGELLLITAMKLDAEEPEAMRRYVRRLVDAGVVGLGFAIGVNYEQAPAALVQAAQEARLPLLGVPRRTPFIAISKAVSAAIAADQYRAVTAGFEAQRELTRAALGAEGATALLARLAAHLDGWAALYDASGTLVGCAPDWAARRATKLTGEVERLRARPAPASAVVGGSGMDGDEEAAADRVELQTLGIGRRTRGVLAVGTGAPLGTAERYAVHSAVALLTLTTERSRALREAEQRLGAAVLRMLLAGEPDHARAVTGQLYGGLLDAPFRVLVAEVTPGNQHAHHTAPSGPRAHGAQKATAVAPLASSTPAAGHTAPAPVAAPAGTRETGPAPSKAASSRAVSSAGGSSRPAPHPQSPASVPVLPGGAAALVPADPLGSLVDAVEAAAARSGEAVLIVPDGGRLIVLATDGGTAVEACAEYAEAVEARRGGTARSRDRSGSDPDDSLVIGLSAPAGPIAAAAAYRQAEQALSVARRRGRVLVEHEQVAAGSVLPLLADDAVRAFADGLLRALYDHDATGRGDLVASLRAWLSRHGQWDAAAADLGVHRHTLRYRMRRVEEILGRSLDDPDVRMELWLALKAMGI</sequence>
<evidence type="ECO:0000259" key="5">
    <source>
        <dbReference type="Pfam" id="PF17853"/>
    </source>
</evidence>
<feature type="compositionally biased region" description="Low complexity" evidence="2">
    <location>
        <begin position="351"/>
        <end position="396"/>
    </location>
</feature>
<gene>
    <name evidence="6" type="ORF">FHS42_003108</name>
</gene>
<evidence type="ECO:0000256" key="1">
    <source>
        <dbReference type="ARBA" id="ARBA00006754"/>
    </source>
</evidence>
<evidence type="ECO:0000256" key="2">
    <source>
        <dbReference type="SAM" id="MobiDB-lite"/>
    </source>
</evidence>
<accession>A0A7W9Q9V3</accession>
<evidence type="ECO:0000313" key="7">
    <source>
        <dbReference type="Proteomes" id="UP000588098"/>
    </source>
</evidence>
<dbReference type="InterPro" id="IPR012914">
    <property type="entry name" value="PucR_dom"/>
</dbReference>
<dbReference type="PANTHER" id="PTHR33744:SF1">
    <property type="entry name" value="DNA-BINDING TRANSCRIPTIONAL ACTIVATOR ADER"/>
    <property type="match status" value="1"/>
</dbReference>
<dbReference type="InterPro" id="IPR042070">
    <property type="entry name" value="PucR_C-HTH_sf"/>
</dbReference>
<evidence type="ECO:0000313" key="6">
    <source>
        <dbReference type="EMBL" id="MBB5936039.1"/>
    </source>
</evidence>
<dbReference type="Proteomes" id="UP000588098">
    <property type="component" value="Unassembled WGS sequence"/>
</dbReference>